<evidence type="ECO:0000256" key="3">
    <source>
        <dbReference type="SAM" id="MobiDB-lite"/>
    </source>
</evidence>
<dbReference type="InterPro" id="IPR025151">
    <property type="entry name" value="ELYS_dom"/>
</dbReference>
<proteinExistence type="predicted"/>
<feature type="region of interest" description="Disordered" evidence="3">
    <location>
        <begin position="456"/>
        <end position="829"/>
    </location>
</feature>
<feature type="compositionally biased region" description="Low complexity" evidence="3">
    <location>
        <begin position="657"/>
        <end position="666"/>
    </location>
</feature>
<feature type="domain" description="ELYS-like" evidence="4">
    <location>
        <begin position="41"/>
        <end position="252"/>
    </location>
</feature>
<gene>
    <name evidence="5" type="ORF">D9619_007967</name>
</gene>
<reference evidence="5 6" key="1">
    <citation type="journal article" date="2020" name="ISME J.">
        <title>Uncovering the hidden diversity of litter-decomposition mechanisms in mushroom-forming fungi.</title>
        <authorList>
            <person name="Floudas D."/>
            <person name="Bentzer J."/>
            <person name="Ahren D."/>
            <person name="Johansson T."/>
            <person name="Persson P."/>
            <person name="Tunlid A."/>
        </authorList>
    </citation>
    <scope>NUCLEOTIDE SEQUENCE [LARGE SCALE GENOMIC DNA]</scope>
    <source>
        <strain evidence="5 6">CBS 101986</strain>
    </source>
</reference>
<evidence type="ECO:0000256" key="2">
    <source>
        <dbReference type="ARBA" id="ARBA00023242"/>
    </source>
</evidence>
<comment type="caution">
    <text evidence="5">The sequence shown here is derived from an EMBL/GenBank/DDBJ whole genome shotgun (WGS) entry which is preliminary data.</text>
</comment>
<dbReference type="AlphaFoldDB" id="A0A8H5AVJ3"/>
<feature type="compositionally biased region" description="Polar residues" evidence="3">
    <location>
        <begin position="560"/>
        <end position="573"/>
    </location>
</feature>
<feature type="compositionally biased region" description="Basic and acidic residues" evidence="3">
    <location>
        <begin position="519"/>
        <end position="534"/>
    </location>
</feature>
<organism evidence="5 6">
    <name type="scientific">Psilocybe cf. subviscida</name>
    <dbReference type="NCBI Taxonomy" id="2480587"/>
    <lineage>
        <taxon>Eukaryota</taxon>
        <taxon>Fungi</taxon>
        <taxon>Dikarya</taxon>
        <taxon>Basidiomycota</taxon>
        <taxon>Agaricomycotina</taxon>
        <taxon>Agaricomycetes</taxon>
        <taxon>Agaricomycetidae</taxon>
        <taxon>Agaricales</taxon>
        <taxon>Agaricineae</taxon>
        <taxon>Strophariaceae</taxon>
        <taxon>Psilocybe</taxon>
    </lineage>
</organism>
<feature type="compositionally biased region" description="Gly residues" evidence="3">
    <location>
        <begin position="785"/>
        <end position="794"/>
    </location>
</feature>
<feature type="compositionally biased region" description="Low complexity" evidence="3">
    <location>
        <begin position="676"/>
        <end position="689"/>
    </location>
</feature>
<feature type="compositionally biased region" description="Basic residues" evidence="3">
    <location>
        <begin position="813"/>
        <end position="829"/>
    </location>
</feature>
<feature type="compositionally biased region" description="Acidic residues" evidence="3">
    <location>
        <begin position="714"/>
        <end position="729"/>
    </location>
</feature>
<dbReference type="GO" id="GO:0005634">
    <property type="term" value="C:nucleus"/>
    <property type="evidence" value="ECO:0007669"/>
    <property type="project" value="UniProtKB-SubCell"/>
</dbReference>
<feature type="compositionally biased region" description="Low complexity" evidence="3">
    <location>
        <begin position="795"/>
        <end position="804"/>
    </location>
</feature>
<dbReference type="OrthoDB" id="20729at2759"/>
<evidence type="ECO:0000256" key="1">
    <source>
        <dbReference type="ARBA" id="ARBA00004123"/>
    </source>
</evidence>
<feature type="compositionally biased region" description="Low complexity" evidence="3">
    <location>
        <begin position="608"/>
        <end position="623"/>
    </location>
</feature>
<protein>
    <recommendedName>
        <fullName evidence="4">ELYS-like domain-containing protein</fullName>
    </recommendedName>
</protein>
<dbReference type="Proteomes" id="UP000567179">
    <property type="component" value="Unassembled WGS sequence"/>
</dbReference>
<feature type="region of interest" description="Disordered" evidence="3">
    <location>
        <begin position="332"/>
        <end position="359"/>
    </location>
</feature>
<comment type="subcellular location">
    <subcellularLocation>
        <location evidence="1">Nucleus</location>
    </subcellularLocation>
</comment>
<evidence type="ECO:0000259" key="4">
    <source>
        <dbReference type="Pfam" id="PF13934"/>
    </source>
</evidence>
<keyword evidence="2" id="KW-0539">Nucleus</keyword>
<dbReference type="EMBL" id="JAACJJ010000057">
    <property type="protein sequence ID" value="KAF5310927.1"/>
    <property type="molecule type" value="Genomic_DNA"/>
</dbReference>
<feature type="compositionally biased region" description="Polar residues" evidence="3">
    <location>
        <begin position="496"/>
        <end position="506"/>
    </location>
</feature>
<name>A0A8H5AVJ3_9AGAR</name>
<keyword evidence="6" id="KW-1185">Reference proteome</keyword>
<evidence type="ECO:0000313" key="6">
    <source>
        <dbReference type="Proteomes" id="UP000567179"/>
    </source>
</evidence>
<sequence>MDVDEPRAVPYIEHFKDAADVFQEPIVEQIRARRIAMRHSLLFDDLLTSGGITKPNILYPPEGEAGLEELLEAIGNSKYDTLKKDCLIYYLLKWQSSGKEDDFQKERNIPPQFAALSDAYWHIDSGIQISKAVALLSDARLNRDYASKIIQALSIAPDGPALVRTYVQTAKPLLVDHNDINCYSQALAESSVFESWQFQRTFGETDELHGALFRSLLEWTVTPRPRPAPLTQLMALPLSPFEESVLNEFVQSPLRPIEFSAIAILQDLICVRLLQGGRYSEAIKLDRQFTSKTLPRDLHATKARSEMVHDIYAALSSIERALIDSELDPLVPQKTPLTPKPPTSVRKQPAAPAPEPENLSLSQSWEHIQMPGQLSTPLKDVRVPPKPVNFGTSPLHASTSTVAGSVQPLPVLPINFGGVGSGNPASTPLKNMSVGPKPRTSLSGAGARMAFSNMVSSPASGAKVPPPTASTSHAGRPAPTATTTTTTAKTTTTTTFVSASRQQNAFYQPPPTKTNGVKRAFEEDIARSPERPEDGPDVTMGDEHGSEEEPEERAGDRTMTETNGNGLTRSQNGHVARPEQEEETPLDYSLFRASQEPEPLSYASTNLSTRKSPAPKKSTSTSSKKTRAAPPGSYLSDNDDAMDESHEESLPTRPTRGARSSKAPRAASREPPPPSVVVTAASAISSKPSAAKKPRQTKDQKIKNLSRSIPGGLMDDDEHDEEEEAEEEHDVVAPLRRQRRPVTPPPAAPPARARGVKQSRSSLSVASDDMESGVQTRRRSSRLTSGGGAGGSGSVNGSSVHGGSPEPVTAPKTARKGTRTGAKKTKKLS</sequence>
<feature type="compositionally biased region" description="Low complexity" evidence="3">
    <location>
        <begin position="480"/>
        <end position="495"/>
    </location>
</feature>
<accession>A0A8H5AVJ3</accession>
<evidence type="ECO:0000313" key="5">
    <source>
        <dbReference type="EMBL" id="KAF5310927.1"/>
    </source>
</evidence>
<dbReference type="Pfam" id="PF13934">
    <property type="entry name" value="ELYS"/>
    <property type="match status" value="1"/>
</dbReference>